<dbReference type="InterPro" id="IPR001647">
    <property type="entry name" value="HTH_TetR"/>
</dbReference>
<protein>
    <recommendedName>
        <fullName evidence="3">HTH tetR-type domain-containing protein</fullName>
    </recommendedName>
</protein>
<dbReference type="SUPFAM" id="SSF48498">
    <property type="entry name" value="Tetracyclin repressor-like, C-terminal domain"/>
    <property type="match status" value="1"/>
</dbReference>
<dbReference type="Gene3D" id="1.10.10.60">
    <property type="entry name" value="Homeodomain-like"/>
    <property type="match status" value="1"/>
</dbReference>
<dbReference type="PANTHER" id="PTHR30055">
    <property type="entry name" value="HTH-TYPE TRANSCRIPTIONAL REGULATOR RUTR"/>
    <property type="match status" value="1"/>
</dbReference>
<dbReference type="Pfam" id="PF00440">
    <property type="entry name" value="TetR_N"/>
    <property type="match status" value="1"/>
</dbReference>
<dbReference type="KEGG" id="dwd:DSCW_58320"/>
<name>A0A5K7ZCB8_9BACT</name>
<feature type="DNA-binding region" description="H-T-H motif" evidence="2">
    <location>
        <begin position="33"/>
        <end position="52"/>
    </location>
</feature>
<evidence type="ECO:0000259" key="3">
    <source>
        <dbReference type="PROSITE" id="PS50977"/>
    </source>
</evidence>
<accession>A0A5K7ZCB8</accession>
<keyword evidence="5" id="KW-1185">Reference proteome</keyword>
<dbReference type="PANTHER" id="PTHR30055:SF226">
    <property type="entry name" value="HTH-TYPE TRANSCRIPTIONAL REGULATOR PKSA"/>
    <property type="match status" value="1"/>
</dbReference>
<evidence type="ECO:0000313" key="4">
    <source>
        <dbReference type="EMBL" id="BBO78415.1"/>
    </source>
</evidence>
<gene>
    <name evidence="4" type="ORF">DSCW_58320</name>
</gene>
<dbReference type="Gene3D" id="1.10.357.10">
    <property type="entry name" value="Tetracycline Repressor, domain 2"/>
    <property type="match status" value="1"/>
</dbReference>
<dbReference type="GO" id="GO:0000976">
    <property type="term" value="F:transcription cis-regulatory region binding"/>
    <property type="evidence" value="ECO:0007669"/>
    <property type="project" value="TreeGrafter"/>
</dbReference>
<dbReference type="AlphaFoldDB" id="A0A5K7ZCB8"/>
<evidence type="ECO:0000256" key="1">
    <source>
        <dbReference type="ARBA" id="ARBA00023125"/>
    </source>
</evidence>
<dbReference type="InterPro" id="IPR036271">
    <property type="entry name" value="Tet_transcr_reg_TetR-rel_C_sf"/>
</dbReference>
<feature type="domain" description="HTH tetR-type" evidence="3">
    <location>
        <begin position="10"/>
        <end position="70"/>
    </location>
</feature>
<reference evidence="4 5" key="1">
    <citation type="submission" date="2019-11" db="EMBL/GenBank/DDBJ databases">
        <title>Comparative genomics of hydrocarbon-degrading Desulfosarcina strains.</title>
        <authorList>
            <person name="Watanabe M."/>
            <person name="Kojima H."/>
            <person name="Fukui M."/>
        </authorList>
    </citation>
    <scope>NUCLEOTIDE SEQUENCE [LARGE SCALE GENOMIC DNA]</scope>
    <source>
        <strain evidence="4 5">PP31</strain>
    </source>
</reference>
<dbReference type="EMBL" id="AP021875">
    <property type="protein sequence ID" value="BBO78415.1"/>
    <property type="molecule type" value="Genomic_DNA"/>
</dbReference>
<dbReference type="Proteomes" id="UP000427769">
    <property type="component" value="Chromosome"/>
</dbReference>
<organism evidence="4 5">
    <name type="scientific">Desulfosarcina widdelii</name>
    <dbReference type="NCBI Taxonomy" id="947919"/>
    <lineage>
        <taxon>Bacteria</taxon>
        <taxon>Pseudomonadati</taxon>
        <taxon>Thermodesulfobacteriota</taxon>
        <taxon>Desulfobacteria</taxon>
        <taxon>Desulfobacterales</taxon>
        <taxon>Desulfosarcinaceae</taxon>
        <taxon>Desulfosarcina</taxon>
    </lineage>
</organism>
<dbReference type="SUPFAM" id="SSF46689">
    <property type="entry name" value="Homeodomain-like"/>
    <property type="match status" value="1"/>
</dbReference>
<dbReference type="InterPro" id="IPR050109">
    <property type="entry name" value="HTH-type_TetR-like_transc_reg"/>
</dbReference>
<evidence type="ECO:0000313" key="5">
    <source>
        <dbReference type="Proteomes" id="UP000427769"/>
    </source>
</evidence>
<dbReference type="PROSITE" id="PS50977">
    <property type="entry name" value="HTH_TETR_2"/>
    <property type="match status" value="1"/>
</dbReference>
<dbReference type="GO" id="GO:0003700">
    <property type="term" value="F:DNA-binding transcription factor activity"/>
    <property type="evidence" value="ECO:0007669"/>
    <property type="project" value="TreeGrafter"/>
</dbReference>
<proteinExistence type="predicted"/>
<sequence>MFIIITMKPKIENDIIFAAALEVFARYGFRKTTVQDIADRLTMTKGNLYRYAKNKRDLYEKTVSWALLRWQDNVRRAIAEESGVENQFLVMCRSAVTYLATDRDLRQVLAADPDIFPMFPGNDPYAAINAASIEMVKTLLKRGIRLGRFRKVDMDTAAETIFGIYKMLIIRAYIRNEEKRLEQMFEQALELMTHGLLLPDSN</sequence>
<keyword evidence="1 2" id="KW-0238">DNA-binding</keyword>
<dbReference type="InterPro" id="IPR009057">
    <property type="entry name" value="Homeodomain-like_sf"/>
</dbReference>
<evidence type="ECO:0000256" key="2">
    <source>
        <dbReference type="PROSITE-ProRule" id="PRU00335"/>
    </source>
</evidence>
<dbReference type="PRINTS" id="PR00455">
    <property type="entry name" value="HTHTETR"/>
</dbReference>